<comment type="caution">
    <text evidence="8">The sequence shown here is derived from an EMBL/GenBank/DDBJ whole genome shotgun (WGS) entry which is preliminary data.</text>
</comment>
<evidence type="ECO:0000256" key="4">
    <source>
        <dbReference type="ARBA" id="ARBA00048782"/>
    </source>
</evidence>
<dbReference type="PANTHER" id="PTHR43774:SF1">
    <property type="entry name" value="PEPTIDE METHIONINE SULFOXIDE REDUCTASE MSRA 2"/>
    <property type="match status" value="1"/>
</dbReference>
<evidence type="ECO:0000256" key="1">
    <source>
        <dbReference type="ARBA" id="ARBA00005591"/>
    </source>
</evidence>
<dbReference type="STRING" id="1221996.QY95_02914"/>
<comment type="similarity">
    <text evidence="1 5">Belongs to the MsrA Met sulfoxide reductase family.</text>
</comment>
<feature type="region of interest" description="Disordered" evidence="6">
    <location>
        <begin position="144"/>
        <end position="180"/>
    </location>
</feature>
<keyword evidence="9" id="KW-1185">Reference proteome</keyword>
<evidence type="ECO:0000313" key="8">
    <source>
        <dbReference type="EMBL" id="KKB36840.1"/>
    </source>
</evidence>
<dbReference type="InterPro" id="IPR002569">
    <property type="entry name" value="Met_Sox_Rdtase_MsrA_dom"/>
</dbReference>
<gene>
    <name evidence="5" type="primary">msrA</name>
    <name evidence="8" type="ORF">QY95_02914</name>
</gene>
<name>A0A0F5HUV4_BACTR</name>
<dbReference type="OrthoDB" id="4174719at2"/>
<accession>A0A0F5HUV4</accession>
<dbReference type="InterPro" id="IPR036509">
    <property type="entry name" value="Met_Sox_Rdtase_MsrA_sf"/>
</dbReference>
<comment type="function">
    <text evidence="5">Has an important function as a repair enzyme for proteins that have been inactivated by oxidation. Catalyzes the reversible oxidation-reduction of methionine sulfoxide in proteins to methionine.</text>
</comment>
<dbReference type="EC" id="1.8.4.11" evidence="5"/>
<dbReference type="AlphaFoldDB" id="A0A0F5HUV4"/>
<feature type="domain" description="Peptide methionine sulphoxide reductase MsrA" evidence="7">
    <location>
        <begin position="7"/>
        <end position="158"/>
    </location>
</feature>
<dbReference type="GO" id="GO:0033744">
    <property type="term" value="F:L-methionine:thioredoxin-disulfide S-oxidoreductase activity"/>
    <property type="evidence" value="ECO:0007669"/>
    <property type="project" value="RHEA"/>
</dbReference>
<dbReference type="NCBIfam" id="TIGR00401">
    <property type="entry name" value="msrA"/>
    <property type="match status" value="1"/>
</dbReference>
<dbReference type="HAMAP" id="MF_01401">
    <property type="entry name" value="MsrA"/>
    <property type="match status" value="1"/>
</dbReference>
<keyword evidence="2 5" id="KW-0560">Oxidoreductase</keyword>
<evidence type="ECO:0000256" key="3">
    <source>
        <dbReference type="ARBA" id="ARBA00047806"/>
    </source>
</evidence>
<proteinExistence type="inferred from homology"/>
<evidence type="ECO:0000256" key="2">
    <source>
        <dbReference type="ARBA" id="ARBA00023002"/>
    </source>
</evidence>
<dbReference type="Pfam" id="PF01625">
    <property type="entry name" value="PMSR"/>
    <property type="match status" value="1"/>
</dbReference>
<evidence type="ECO:0000256" key="5">
    <source>
        <dbReference type="HAMAP-Rule" id="MF_01401"/>
    </source>
</evidence>
<dbReference type="Gene3D" id="3.30.1060.10">
    <property type="entry name" value="Peptide methionine sulphoxide reductase MsrA"/>
    <property type="match status" value="1"/>
</dbReference>
<dbReference type="FunFam" id="3.30.1060.10:FF:000003">
    <property type="entry name" value="Peptide methionine sulfoxide reductase MsrA"/>
    <property type="match status" value="1"/>
</dbReference>
<feature type="active site" evidence="5">
    <location>
        <position position="14"/>
    </location>
</feature>
<comment type="catalytic activity">
    <reaction evidence="3 5">
        <text>L-methionyl-[protein] + [thioredoxin]-disulfide + H2O = L-methionyl-(S)-S-oxide-[protein] + [thioredoxin]-dithiol</text>
        <dbReference type="Rhea" id="RHEA:14217"/>
        <dbReference type="Rhea" id="RHEA-COMP:10698"/>
        <dbReference type="Rhea" id="RHEA-COMP:10700"/>
        <dbReference type="Rhea" id="RHEA-COMP:12313"/>
        <dbReference type="Rhea" id="RHEA-COMP:12315"/>
        <dbReference type="ChEBI" id="CHEBI:15377"/>
        <dbReference type="ChEBI" id="CHEBI:16044"/>
        <dbReference type="ChEBI" id="CHEBI:29950"/>
        <dbReference type="ChEBI" id="CHEBI:44120"/>
        <dbReference type="ChEBI" id="CHEBI:50058"/>
        <dbReference type="EC" id="1.8.4.11"/>
    </reaction>
</comment>
<accession>A0A0F5HQV3</accession>
<dbReference type="RefSeq" id="WP_039233993.1">
    <property type="nucleotide sequence ID" value="NZ_JWIR02000058.1"/>
</dbReference>
<dbReference type="SUPFAM" id="SSF55068">
    <property type="entry name" value="Peptide methionine sulfoxide reductase"/>
    <property type="match status" value="1"/>
</dbReference>
<dbReference type="PANTHER" id="PTHR43774">
    <property type="entry name" value="PEPTIDE METHIONINE SULFOXIDE REDUCTASE"/>
    <property type="match status" value="1"/>
</dbReference>
<evidence type="ECO:0000259" key="7">
    <source>
        <dbReference type="Pfam" id="PF01625"/>
    </source>
</evidence>
<reference evidence="8" key="1">
    <citation type="submission" date="2015-02" db="EMBL/GenBank/DDBJ databases">
        <title>Genome Assembly of Bacillaceae bacterium MTCC 8252.</title>
        <authorList>
            <person name="Verma A."/>
            <person name="Khatri I."/>
            <person name="Mual P."/>
            <person name="Subramanian S."/>
            <person name="Krishnamurthi S."/>
        </authorList>
    </citation>
    <scope>NUCLEOTIDE SEQUENCE [LARGE SCALE GENOMIC DNA]</scope>
    <source>
        <strain evidence="8">MTCC 8252</strain>
    </source>
</reference>
<sequence length="180" mass="20744">MTNHIEKATFAGGCFWCMVKPFDQWDGVHSVVSGYTGGHVENPTYEQVKSGTTGHMESVEITYDPSLISYQTILDLYWPQIDPTDDGGQFHDRGDSYRTAIFYHTPEQKELAEASKKAIEDSGRFNKPIVTRILPASTFYPAEEEHQDFYKKQPEYYKKDREKSGRDEFIETHWTGERGN</sequence>
<dbReference type="Proteomes" id="UP000031563">
    <property type="component" value="Unassembled WGS sequence"/>
</dbReference>
<protein>
    <recommendedName>
        <fullName evidence="5">Peptide methionine sulfoxide reductase MsrA</fullName>
        <shortName evidence="5">Protein-methionine-S-oxide reductase</shortName>
        <ecNumber evidence="5">1.8.4.11</ecNumber>
    </recommendedName>
    <alternativeName>
        <fullName evidence="5">Peptide-methionine (S)-S-oxide reductase</fullName>
        <shortName evidence="5">Peptide Met(O) reductase</shortName>
    </alternativeName>
</protein>
<comment type="catalytic activity">
    <reaction evidence="4 5">
        <text>[thioredoxin]-disulfide + L-methionine + H2O = L-methionine (S)-S-oxide + [thioredoxin]-dithiol</text>
        <dbReference type="Rhea" id="RHEA:19993"/>
        <dbReference type="Rhea" id="RHEA-COMP:10698"/>
        <dbReference type="Rhea" id="RHEA-COMP:10700"/>
        <dbReference type="ChEBI" id="CHEBI:15377"/>
        <dbReference type="ChEBI" id="CHEBI:29950"/>
        <dbReference type="ChEBI" id="CHEBI:50058"/>
        <dbReference type="ChEBI" id="CHEBI:57844"/>
        <dbReference type="ChEBI" id="CHEBI:58772"/>
        <dbReference type="EC" id="1.8.4.11"/>
    </reaction>
</comment>
<organism evidence="8 9">
    <name type="scientific">Bacillus thermotolerans</name>
    <name type="common">Quasibacillus thermotolerans</name>
    <dbReference type="NCBI Taxonomy" id="1221996"/>
    <lineage>
        <taxon>Bacteria</taxon>
        <taxon>Bacillati</taxon>
        <taxon>Bacillota</taxon>
        <taxon>Bacilli</taxon>
        <taxon>Bacillales</taxon>
        <taxon>Bacillaceae</taxon>
        <taxon>Bacillus</taxon>
    </lineage>
</organism>
<evidence type="ECO:0000313" key="9">
    <source>
        <dbReference type="Proteomes" id="UP000031563"/>
    </source>
</evidence>
<evidence type="ECO:0000256" key="6">
    <source>
        <dbReference type="SAM" id="MobiDB-lite"/>
    </source>
</evidence>
<dbReference type="GO" id="GO:0008113">
    <property type="term" value="F:peptide-methionine (S)-S-oxide reductase activity"/>
    <property type="evidence" value="ECO:0007669"/>
    <property type="project" value="UniProtKB-UniRule"/>
</dbReference>
<dbReference type="EMBL" id="JWIR02000058">
    <property type="protein sequence ID" value="KKB36840.1"/>
    <property type="molecule type" value="Genomic_DNA"/>
</dbReference>